<dbReference type="CDD" id="cd00051">
    <property type="entry name" value="EFh"/>
    <property type="match status" value="1"/>
</dbReference>
<dbReference type="PROSITE" id="PS50222">
    <property type="entry name" value="EF_HAND_2"/>
    <property type="match status" value="2"/>
</dbReference>
<feature type="domain" description="EF-hand" evidence="1">
    <location>
        <begin position="18"/>
        <end position="53"/>
    </location>
</feature>
<feature type="domain" description="EF-hand" evidence="1">
    <location>
        <begin position="54"/>
        <end position="89"/>
    </location>
</feature>
<dbReference type="InterPro" id="IPR002048">
    <property type="entry name" value="EF_hand_dom"/>
</dbReference>
<evidence type="ECO:0000313" key="3">
    <source>
        <dbReference type="Proteomes" id="UP000184188"/>
    </source>
</evidence>
<dbReference type="GO" id="GO:0005509">
    <property type="term" value="F:calcium ion binding"/>
    <property type="evidence" value="ECO:0007669"/>
    <property type="project" value="InterPro"/>
</dbReference>
<reference evidence="3" key="1">
    <citation type="journal article" date="2017" name="Genome Biol.">
        <title>Comparative genomics reveals high biological diversity and specific adaptations in the industrially and medically important fungal genus Aspergillus.</title>
        <authorList>
            <person name="de Vries R.P."/>
            <person name="Riley R."/>
            <person name="Wiebenga A."/>
            <person name="Aguilar-Osorio G."/>
            <person name="Amillis S."/>
            <person name="Uchima C.A."/>
            <person name="Anderluh G."/>
            <person name="Asadollahi M."/>
            <person name="Askin M."/>
            <person name="Barry K."/>
            <person name="Battaglia E."/>
            <person name="Bayram O."/>
            <person name="Benocci T."/>
            <person name="Braus-Stromeyer S.A."/>
            <person name="Caldana C."/>
            <person name="Canovas D."/>
            <person name="Cerqueira G.C."/>
            <person name="Chen F."/>
            <person name="Chen W."/>
            <person name="Choi C."/>
            <person name="Clum A."/>
            <person name="Dos Santos R.A."/>
            <person name="Damasio A.R."/>
            <person name="Diallinas G."/>
            <person name="Emri T."/>
            <person name="Fekete E."/>
            <person name="Flipphi M."/>
            <person name="Freyberg S."/>
            <person name="Gallo A."/>
            <person name="Gournas C."/>
            <person name="Habgood R."/>
            <person name="Hainaut M."/>
            <person name="Harispe M.L."/>
            <person name="Henrissat B."/>
            <person name="Hilden K.S."/>
            <person name="Hope R."/>
            <person name="Hossain A."/>
            <person name="Karabika E."/>
            <person name="Karaffa L."/>
            <person name="Karanyi Z."/>
            <person name="Krasevec N."/>
            <person name="Kuo A."/>
            <person name="Kusch H."/>
            <person name="LaButti K."/>
            <person name="Lagendijk E.L."/>
            <person name="Lapidus A."/>
            <person name="Levasseur A."/>
            <person name="Lindquist E."/>
            <person name="Lipzen A."/>
            <person name="Logrieco A.F."/>
            <person name="MacCabe A."/>
            <person name="Maekelae M.R."/>
            <person name="Malavazi I."/>
            <person name="Melin P."/>
            <person name="Meyer V."/>
            <person name="Mielnichuk N."/>
            <person name="Miskei M."/>
            <person name="Molnar A.P."/>
            <person name="Mule G."/>
            <person name="Ngan C.Y."/>
            <person name="Orejas M."/>
            <person name="Orosz E."/>
            <person name="Ouedraogo J.P."/>
            <person name="Overkamp K.M."/>
            <person name="Park H.-S."/>
            <person name="Perrone G."/>
            <person name="Piumi F."/>
            <person name="Punt P.J."/>
            <person name="Ram A.F."/>
            <person name="Ramon A."/>
            <person name="Rauscher S."/>
            <person name="Record E."/>
            <person name="Riano-Pachon D.M."/>
            <person name="Robert V."/>
            <person name="Roehrig J."/>
            <person name="Ruller R."/>
            <person name="Salamov A."/>
            <person name="Salih N.S."/>
            <person name="Samson R.A."/>
            <person name="Sandor E."/>
            <person name="Sanguinetti M."/>
            <person name="Schuetze T."/>
            <person name="Sepcic K."/>
            <person name="Shelest E."/>
            <person name="Sherlock G."/>
            <person name="Sophianopoulou V."/>
            <person name="Squina F.M."/>
            <person name="Sun H."/>
            <person name="Susca A."/>
            <person name="Todd R.B."/>
            <person name="Tsang A."/>
            <person name="Unkles S.E."/>
            <person name="van de Wiele N."/>
            <person name="van Rossen-Uffink D."/>
            <person name="Oliveira J.V."/>
            <person name="Vesth T.C."/>
            <person name="Visser J."/>
            <person name="Yu J.-H."/>
            <person name="Zhou M."/>
            <person name="Andersen M.R."/>
            <person name="Archer D.B."/>
            <person name="Baker S.E."/>
            <person name="Benoit I."/>
            <person name="Brakhage A.A."/>
            <person name="Braus G.H."/>
            <person name="Fischer R."/>
            <person name="Frisvad J.C."/>
            <person name="Goldman G.H."/>
            <person name="Houbraken J."/>
            <person name="Oakley B."/>
            <person name="Pocsi I."/>
            <person name="Scazzocchio C."/>
            <person name="Seiboth B."/>
            <person name="vanKuyk P.A."/>
            <person name="Wortman J."/>
            <person name="Dyer P.S."/>
            <person name="Grigoriev I.V."/>
        </authorList>
    </citation>
    <scope>NUCLEOTIDE SEQUENCE [LARGE SCALE GENOMIC DNA]</scope>
    <source>
        <strain evidence="3">CBS 506.65</strain>
    </source>
</reference>
<dbReference type="VEuPathDB" id="FungiDB:ASPZODRAFT_134471"/>
<keyword evidence="3" id="KW-1185">Reference proteome</keyword>
<dbReference type="GeneID" id="34610004"/>
<dbReference type="InterPro" id="IPR011992">
    <property type="entry name" value="EF-hand-dom_pair"/>
</dbReference>
<name>A0A1L9SD68_9EURO</name>
<proteinExistence type="predicted"/>
<dbReference type="OrthoDB" id="444540at2759"/>
<accession>A0A1L9SD68</accession>
<dbReference type="RefSeq" id="XP_022579554.1">
    <property type="nucleotide sequence ID" value="XM_022723539.1"/>
</dbReference>
<dbReference type="AlphaFoldDB" id="A0A1L9SD68"/>
<protein>
    <recommendedName>
        <fullName evidence="1">EF-hand domain-containing protein</fullName>
    </recommendedName>
</protein>
<dbReference type="Proteomes" id="UP000184188">
    <property type="component" value="Unassembled WGS sequence"/>
</dbReference>
<dbReference type="SUPFAM" id="SSF47473">
    <property type="entry name" value="EF-hand"/>
    <property type="match status" value="1"/>
</dbReference>
<dbReference type="SMART" id="SM00054">
    <property type="entry name" value="EFh"/>
    <property type="match status" value="2"/>
</dbReference>
<gene>
    <name evidence="2" type="ORF">ASPZODRAFT_134471</name>
</gene>
<sequence length="99" mass="11606">MSGKVPADKKEDVYYSRGWIEDCFDGFMKADTNKSWIITFDEFKTGLKKKNKDITDKEIEEIFKFLDYDKSKGVTLNEWILAAMEYDAQVKNYQNALVI</sequence>
<evidence type="ECO:0000259" key="1">
    <source>
        <dbReference type="PROSITE" id="PS50222"/>
    </source>
</evidence>
<evidence type="ECO:0000313" key="2">
    <source>
        <dbReference type="EMBL" id="OJJ45044.1"/>
    </source>
</evidence>
<organism evidence="2 3">
    <name type="scientific">Penicilliopsis zonata CBS 506.65</name>
    <dbReference type="NCBI Taxonomy" id="1073090"/>
    <lineage>
        <taxon>Eukaryota</taxon>
        <taxon>Fungi</taxon>
        <taxon>Dikarya</taxon>
        <taxon>Ascomycota</taxon>
        <taxon>Pezizomycotina</taxon>
        <taxon>Eurotiomycetes</taxon>
        <taxon>Eurotiomycetidae</taxon>
        <taxon>Eurotiales</taxon>
        <taxon>Aspergillaceae</taxon>
        <taxon>Penicilliopsis</taxon>
    </lineage>
</organism>
<dbReference type="EMBL" id="KV878346">
    <property type="protein sequence ID" value="OJJ45044.1"/>
    <property type="molecule type" value="Genomic_DNA"/>
</dbReference>
<dbReference type="Gene3D" id="1.10.238.10">
    <property type="entry name" value="EF-hand"/>
    <property type="match status" value="1"/>
</dbReference>